<dbReference type="EMBL" id="LYCR01000085">
    <property type="protein sequence ID" value="OGM42639.1"/>
    <property type="molecule type" value="Genomic_DNA"/>
</dbReference>
<evidence type="ECO:0000256" key="3">
    <source>
        <dbReference type="ARBA" id="ARBA00023140"/>
    </source>
</evidence>
<dbReference type="Proteomes" id="UP000179179">
    <property type="component" value="Unassembled WGS sequence"/>
</dbReference>
<dbReference type="OrthoDB" id="411017at2759"/>
<keyword evidence="1" id="KW-0962">Peroxisome biogenesis</keyword>
<proteinExistence type="predicted"/>
<dbReference type="PANTHER" id="PTHR12652">
    <property type="entry name" value="PEROXISOMAL BIOGENESIS FACTOR 11"/>
    <property type="match status" value="1"/>
</dbReference>
<dbReference type="GO" id="GO:0016559">
    <property type="term" value="P:peroxisome fission"/>
    <property type="evidence" value="ECO:0007669"/>
    <property type="project" value="InterPro"/>
</dbReference>
<dbReference type="STRING" id="109264.A0A1F7ZTN6"/>
<dbReference type="AlphaFoldDB" id="A0A1F7ZTN6"/>
<comment type="caution">
    <text evidence="5">The sequence shown here is derived from an EMBL/GenBank/DDBJ whole genome shotgun (WGS) entry which is preliminary data.</text>
</comment>
<name>A0A1F7ZTN6_9EURO</name>
<dbReference type="PANTHER" id="PTHR12652:SF50">
    <property type="entry name" value="PEROXIN 11"/>
    <property type="match status" value="1"/>
</dbReference>
<sequence length="234" mass="26020">MVANPRDGHPALAHCLRFAATTVGRDKLLRTAQYFSQFYIWQLYRRKHQPSAIDSYIALWTQLGTTRKILRIGNFLENLQTLARVLSNKNPSEPVLKFLAIGGQLGFGGYLVFDNITALKAIGIYKLPSSERLEILADKFWAAGLICSIMTGIYTLLHSQSQQRTKPEEGERESNDKKRAMERSAAWIQLISDLCDLTVPAKGLGVPVLDDGLVGMAGTVSSLIGVRNQWKKTA</sequence>
<dbReference type="InterPro" id="IPR008733">
    <property type="entry name" value="PEX11"/>
</dbReference>
<dbReference type="RefSeq" id="XP_022386356.1">
    <property type="nucleotide sequence ID" value="XM_022535560.1"/>
</dbReference>
<evidence type="ECO:0000256" key="4">
    <source>
        <dbReference type="ARBA" id="ARBA00046271"/>
    </source>
</evidence>
<evidence type="ECO:0000313" key="5">
    <source>
        <dbReference type="EMBL" id="OGM42639.1"/>
    </source>
</evidence>
<dbReference type="GO" id="GO:0005778">
    <property type="term" value="C:peroxisomal membrane"/>
    <property type="evidence" value="ECO:0007669"/>
    <property type="project" value="UniProtKB-SubCell"/>
</dbReference>
<keyword evidence="3" id="KW-0576">Peroxisome</keyword>
<protein>
    <submittedName>
        <fullName evidence="5">Peroxin PEX11-2</fullName>
    </submittedName>
</protein>
<comment type="subcellular location">
    <subcellularLocation>
        <location evidence="4">Peroxisome membrane</location>
    </subcellularLocation>
</comment>
<keyword evidence="2" id="KW-0472">Membrane</keyword>
<organism evidence="5 6">
    <name type="scientific">Aspergillus bombycis</name>
    <dbReference type="NCBI Taxonomy" id="109264"/>
    <lineage>
        <taxon>Eukaryota</taxon>
        <taxon>Fungi</taxon>
        <taxon>Dikarya</taxon>
        <taxon>Ascomycota</taxon>
        <taxon>Pezizomycotina</taxon>
        <taxon>Eurotiomycetes</taxon>
        <taxon>Eurotiomycetidae</taxon>
        <taxon>Eurotiales</taxon>
        <taxon>Aspergillaceae</taxon>
        <taxon>Aspergillus</taxon>
    </lineage>
</organism>
<evidence type="ECO:0000256" key="2">
    <source>
        <dbReference type="ARBA" id="ARBA00023136"/>
    </source>
</evidence>
<evidence type="ECO:0000256" key="1">
    <source>
        <dbReference type="ARBA" id="ARBA00022593"/>
    </source>
</evidence>
<accession>A0A1F7ZTN6</accession>
<keyword evidence="6" id="KW-1185">Reference proteome</keyword>
<evidence type="ECO:0000313" key="6">
    <source>
        <dbReference type="Proteomes" id="UP000179179"/>
    </source>
</evidence>
<gene>
    <name evidence="5" type="ORF">ABOM_008431</name>
</gene>
<dbReference type="Pfam" id="PF05648">
    <property type="entry name" value="PEX11"/>
    <property type="match status" value="1"/>
</dbReference>
<dbReference type="GeneID" id="34451821"/>
<reference evidence="5 6" key="1">
    <citation type="journal article" date="2016" name="Genome Biol. Evol.">
        <title>Draft genome sequence of an aflatoxigenic Aspergillus species, A. bombycis.</title>
        <authorList>
            <person name="Moore G.G."/>
            <person name="Mack B.M."/>
            <person name="Beltz S.B."/>
            <person name="Gilbert M.K."/>
        </authorList>
    </citation>
    <scope>NUCLEOTIDE SEQUENCE [LARGE SCALE GENOMIC DNA]</scope>
    <source>
        <strain evidence="6">NRRL 26010</strain>
    </source>
</reference>